<dbReference type="PATRIC" id="fig|1705565.3.peg.2865"/>
<reference evidence="2" key="1">
    <citation type="submission" date="2015-08" db="EMBL/GenBank/DDBJ databases">
        <title>Genome sequencing project for genomic taxonomy and phylogenomics of Bacillus-like bacteria.</title>
        <authorList>
            <person name="Liu B."/>
            <person name="Wang J."/>
            <person name="Zhu Y."/>
            <person name="Liu G."/>
            <person name="Chen Q."/>
            <person name="Chen Z."/>
            <person name="Lan J."/>
            <person name="Che J."/>
            <person name="Ge C."/>
            <person name="Shi H."/>
            <person name="Pan Z."/>
            <person name="Liu X."/>
        </authorList>
    </citation>
    <scope>NUCLEOTIDE SEQUENCE [LARGE SCALE GENOMIC DNA]</scope>
    <source>
        <strain evidence="2">FJAT-22460</strain>
    </source>
</reference>
<comment type="caution">
    <text evidence="1">The sequence shown here is derived from an EMBL/GenBank/DDBJ whole genome shotgun (WGS) entry which is preliminary data.</text>
</comment>
<accession>A0A0M1P2D2</accession>
<dbReference type="EMBL" id="LIUT01000001">
    <property type="protein sequence ID" value="KOR88552.1"/>
    <property type="molecule type" value="Genomic_DNA"/>
</dbReference>
<organism evidence="1 2">
    <name type="scientific">Paenibacillus solani</name>
    <dbReference type="NCBI Taxonomy" id="1705565"/>
    <lineage>
        <taxon>Bacteria</taxon>
        <taxon>Bacillati</taxon>
        <taxon>Bacillota</taxon>
        <taxon>Bacilli</taxon>
        <taxon>Bacillales</taxon>
        <taxon>Paenibacillaceae</taxon>
        <taxon>Paenibacillus</taxon>
    </lineage>
</organism>
<dbReference type="AlphaFoldDB" id="A0A0M1P2D2"/>
<keyword evidence="1" id="KW-0723">Serine/threonine-protein kinase</keyword>
<protein>
    <submittedName>
        <fullName evidence="1">Serine/threonine protein kinase</fullName>
    </submittedName>
</protein>
<dbReference type="Pfam" id="PF14069">
    <property type="entry name" value="SpoVIF"/>
    <property type="match status" value="1"/>
</dbReference>
<dbReference type="GO" id="GO:0004674">
    <property type="term" value="F:protein serine/threonine kinase activity"/>
    <property type="evidence" value="ECO:0007669"/>
    <property type="project" value="UniProtKB-KW"/>
</dbReference>
<evidence type="ECO:0000313" key="2">
    <source>
        <dbReference type="Proteomes" id="UP000036932"/>
    </source>
</evidence>
<keyword evidence="1" id="KW-0418">Kinase</keyword>
<keyword evidence="1" id="KW-0808">Transferase</keyword>
<dbReference type="Proteomes" id="UP000036932">
    <property type="component" value="Unassembled WGS sequence"/>
</dbReference>
<dbReference type="InterPro" id="IPR025942">
    <property type="entry name" value="SpoVIF"/>
</dbReference>
<keyword evidence="2" id="KW-1185">Reference proteome</keyword>
<dbReference type="OrthoDB" id="2623024at2"/>
<gene>
    <name evidence="1" type="ORF">AM231_04890</name>
</gene>
<evidence type="ECO:0000313" key="1">
    <source>
        <dbReference type="EMBL" id="KOR88552.1"/>
    </source>
</evidence>
<name>A0A0M1P2D2_9BACL</name>
<proteinExistence type="predicted"/>
<sequence>MGYQQYGISPQLVERIKLKMKNPVIKDRIKGLTQGLTKADLQNSTKVHQLIRTASGILNEKLSSTQEQQMVQFVLAQRIDPNNTFHLIKLWGMFR</sequence>
<dbReference type="RefSeq" id="WP_054401536.1">
    <property type="nucleotide sequence ID" value="NZ_LIUT01000001.1"/>
</dbReference>